<dbReference type="PANTHER" id="PTHR23033">
    <property type="entry name" value="BETA1,3-GALACTOSYLTRANSFERASE"/>
    <property type="match status" value="1"/>
</dbReference>
<evidence type="ECO:0000256" key="6">
    <source>
        <dbReference type="ARBA" id="ARBA00022679"/>
    </source>
</evidence>
<dbReference type="InParanoid" id="F9XJ72"/>
<dbReference type="AlphaFoldDB" id="F9XJ72"/>
<dbReference type="Pfam" id="PF02434">
    <property type="entry name" value="Fringe"/>
    <property type="match status" value="1"/>
</dbReference>
<evidence type="ECO:0000256" key="1">
    <source>
        <dbReference type="ARBA" id="ARBA00004606"/>
    </source>
</evidence>
<dbReference type="Gene3D" id="3.90.550.50">
    <property type="match status" value="1"/>
</dbReference>
<dbReference type="RefSeq" id="XP_003849790.1">
    <property type="nucleotide sequence ID" value="XM_003849742.1"/>
</dbReference>
<dbReference type="HOGENOM" id="CLU_022549_3_1_1"/>
<keyword evidence="7" id="KW-0812">Transmembrane</keyword>
<dbReference type="GeneID" id="13402587"/>
<reference evidence="13 14" key="1">
    <citation type="journal article" date="2011" name="PLoS Genet.">
        <title>Finished genome of the fungal wheat pathogen Mycosphaerella graminicola reveals dispensome structure, chromosome plasticity, and stealth pathogenesis.</title>
        <authorList>
            <person name="Goodwin S.B."/>
            <person name="Ben M'barek S."/>
            <person name="Dhillon B."/>
            <person name="Wittenberg A.H.J."/>
            <person name="Crane C.F."/>
            <person name="Hane J.K."/>
            <person name="Foster A.J."/>
            <person name="Van der Lee T.A.J."/>
            <person name="Grimwood J."/>
            <person name="Aerts A."/>
            <person name="Antoniw J."/>
            <person name="Bailey A."/>
            <person name="Bluhm B."/>
            <person name="Bowler J."/>
            <person name="Bristow J."/>
            <person name="van der Burgt A."/>
            <person name="Canto-Canche B."/>
            <person name="Churchill A.C.L."/>
            <person name="Conde-Ferraez L."/>
            <person name="Cools H.J."/>
            <person name="Coutinho P.M."/>
            <person name="Csukai M."/>
            <person name="Dehal P."/>
            <person name="De Wit P."/>
            <person name="Donzelli B."/>
            <person name="van de Geest H.C."/>
            <person name="van Ham R.C.H.J."/>
            <person name="Hammond-Kosack K.E."/>
            <person name="Henrissat B."/>
            <person name="Kilian A."/>
            <person name="Kobayashi A.K."/>
            <person name="Koopmann E."/>
            <person name="Kourmpetis Y."/>
            <person name="Kuzniar A."/>
            <person name="Lindquist E."/>
            <person name="Lombard V."/>
            <person name="Maliepaard C."/>
            <person name="Martins N."/>
            <person name="Mehrabi R."/>
            <person name="Nap J.P.H."/>
            <person name="Ponomarenko A."/>
            <person name="Rudd J.J."/>
            <person name="Salamov A."/>
            <person name="Schmutz J."/>
            <person name="Schouten H.J."/>
            <person name="Shapiro H."/>
            <person name="Stergiopoulos I."/>
            <person name="Torriani S.F.F."/>
            <person name="Tu H."/>
            <person name="de Vries R.P."/>
            <person name="Waalwijk C."/>
            <person name="Ware S.B."/>
            <person name="Wiebenga A."/>
            <person name="Zwiers L.-H."/>
            <person name="Oliver R.P."/>
            <person name="Grigoriev I.V."/>
            <person name="Kema G.H.J."/>
        </authorList>
    </citation>
    <scope>NUCLEOTIDE SEQUENCE [LARGE SCALE GENOMIC DNA]</scope>
    <source>
        <strain evidence="14">CBS 115943 / IPO323</strain>
    </source>
</reference>
<dbReference type="EC" id="2.4.1.122" evidence="4"/>
<dbReference type="InterPro" id="IPR026050">
    <property type="entry name" value="C1GALT1/C1GALT1_chp1"/>
</dbReference>
<dbReference type="KEGG" id="ztr:MYCGRDRAFT_24569"/>
<comment type="subcellular location">
    <subcellularLocation>
        <location evidence="1">Membrane</location>
        <topology evidence="1">Single-pass type II membrane protein</topology>
    </subcellularLocation>
</comment>
<evidence type="ECO:0000259" key="12">
    <source>
        <dbReference type="Pfam" id="PF02434"/>
    </source>
</evidence>
<evidence type="ECO:0000256" key="11">
    <source>
        <dbReference type="ARBA" id="ARBA00023136"/>
    </source>
</evidence>
<keyword evidence="8" id="KW-0547">Nucleotide-binding</keyword>
<protein>
    <recommendedName>
        <fullName evidence="4">N-acetylgalactosaminide beta-1,3-galactosyltransferase</fullName>
        <ecNumber evidence="4">2.4.1.122</ecNumber>
    </recommendedName>
</protein>
<dbReference type="OMA" id="FYRKPWC"/>
<keyword evidence="10" id="KW-1133">Transmembrane helix</keyword>
<evidence type="ECO:0000256" key="4">
    <source>
        <dbReference type="ARBA" id="ARBA00012557"/>
    </source>
</evidence>
<keyword evidence="11" id="KW-0472">Membrane</keyword>
<keyword evidence="9" id="KW-0735">Signal-anchor</keyword>
<feature type="non-terminal residue" evidence="13">
    <location>
        <position position="1"/>
    </location>
</feature>
<evidence type="ECO:0000313" key="14">
    <source>
        <dbReference type="Proteomes" id="UP000008062"/>
    </source>
</evidence>
<comment type="similarity">
    <text evidence="3">Belongs to the glycosyltransferase 31 family. Beta3-Gal-T subfamily.</text>
</comment>
<evidence type="ECO:0000256" key="3">
    <source>
        <dbReference type="ARBA" id="ARBA00006462"/>
    </source>
</evidence>
<dbReference type="PANTHER" id="PTHR23033:SF47">
    <property type="entry name" value="APPLE DOMAIN-CONTAINING PROTEIN-RELATED"/>
    <property type="match status" value="1"/>
</dbReference>
<gene>
    <name evidence="13" type="ORF">MYCGRDRAFT_24569</name>
</gene>
<organism evidence="13 14">
    <name type="scientific">Zymoseptoria tritici (strain CBS 115943 / IPO323)</name>
    <name type="common">Speckled leaf blotch fungus</name>
    <name type="synonym">Septoria tritici</name>
    <dbReference type="NCBI Taxonomy" id="336722"/>
    <lineage>
        <taxon>Eukaryota</taxon>
        <taxon>Fungi</taxon>
        <taxon>Dikarya</taxon>
        <taxon>Ascomycota</taxon>
        <taxon>Pezizomycotina</taxon>
        <taxon>Dothideomycetes</taxon>
        <taxon>Dothideomycetidae</taxon>
        <taxon>Mycosphaerellales</taxon>
        <taxon>Mycosphaerellaceae</taxon>
        <taxon>Zymoseptoria</taxon>
    </lineage>
</organism>
<evidence type="ECO:0000256" key="9">
    <source>
        <dbReference type="ARBA" id="ARBA00022968"/>
    </source>
</evidence>
<proteinExistence type="inferred from homology"/>
<dbReference type="Proteomes" id="UP000008062">
    <property type="component" value="Chromosome 9"/>
</dbReference>
<evidence type="ECO:0000256" key="5">
    <source>
        <dbReference type="ARBA" id="ARBA00022676"/>
    </source>
</evidence>
<dbReference type="EMBL" id="CM001204">
    <property type="protein sequence ID" value="EGP84766.1"/>
    <property type="molecule type" value="Genomic_DNA"/>
</dbReference>
<evidence type="ECO:0000313" key="13">
    <source>
        <dbReference type="EMBL" id="EGP84766.1"/>
    </source>
</evidence>
<comment type="pathway">
    <text evidence="2">Protein modification; protein glycosylation.</text>
</comment>
<feature type="non-terminal residue" evidence="13">
    <location>
        <position position="383"/>
    </location>
</feature>
<evidence type="ECO:0000256" key="7">
    <source>
        <dbReference type="ARBA" id="ARBA00022692"/>
    </source>
</evidence>
<dbReference type="GO" id="GO:0016263">
    <property type="term" value="F:glycoprotein-N-acetylgalactosamine 3-beta-galactosyltransferase activity"/>
    <property type="evidence" value="ECO:0007669"/>
    <property type="project" value="UniProtKB-EC"/>
</dbReference>
<evidence type="ECO:0000256" key="2">
    <source>
        <dbReference type="ARBA" id="ARBA00004922"/>
    </source>
</evidence>
<sequence>CRQLPGADDVLVVMKTGASEVESKLAVHLRTTLTCYPNHVIFADVEEDLPSGEHLYDAFQYTTPSLRETHSEFALWRKLHAEGRAGLLPSELSGPESRQRLEDVRKKIPGWQLDKWKFLPMANQTIHMYPDKRWYVFVEADTYLLWSSLLVDLAARPWTDDLYVGSEVIIEDLAFAHGGSGFLLSRSALEKFAKTFNSDQSHWESVNEKLWVGDHIFAVALQEAGVHLQNGFPTWQGDPLSFLDLRPDGGLWCSTAVTSHHQTPAEIEDIWNLEQTIISGRAKGRTKRESQVLRHRDIFEQYVLPRIQESRTAWNNQPTVAGREDRSETVEVSSLLECEGMCERDKTCLQFAVHDNKECKTTSKVVLGEEAEGFESGWMLGRI</sequence>
<evidence type="ECO:0000256" key="8">
    <source>
        <dbReference type="ARBA" id="ARBA00022741"/>
    </source>
</evidence>
<dbReference type="InterPro" id="IPR003378">
    <property type="entry name" value="Fringe-like_glycosylTrfase"/>
</dbReference>
<keyword evidence="14" id="KW-1185">Reference proteome</keyword>
<accession>F9XJ72</accession>
<dbReference type="OrthoDB" id="414175at2759"/>
<keyword evidence="6" id="KW-0808">Transferase</keyword>
<dbReference type="GO" id="GO:0016020">
    <property type="term" value="C:membrane"/>
    <property type="evidence" value="ECO:0007669"/>
    <property type="project" value="UniProtKB-SubCell"/>
</dbReference>
<dbReference type="GO" id="GO:0000166">
    <property type="term" value="F:nucleotide binding"/>
    <property type="evidence" value="ECO:0007669"/>
    <property type="project" value="UniProtKB-KW"/>
</dbReference>
<evidence type="ECO:0000256" key="10">
    <source>
        <dbReference type="ARBA" id="ARBA00022989"/>
    </source>
</evidence>
<dbReference type="eggNOG" id="KOG2246">
    <property type="taxonomic scope" value="Eukaryota"/>
</dbReference>
<name>F9XJ72_ZYMTI</name>
<keyword evidence="5" id="KW-0328">Glycosyltransferase</keyword>
<feature type="domain" description="Fringe-like glycosyltransferase" evidence="12">
    <location>
        <begin position="126"/>
        <end position="199"/>
    </location>
</feature>